<reference evidence="2 3" key="1">
    <citation type="submission" date="2016-10" db="EMBL/GenBank/DDBJ databases">
        <authorList>
            <person name="de Groot N.N."/>
        </authorList>
    </citation>
    <scope>NUCLEOTIDE SEQUENCE [LARGE SCALE GENOMIC DNA]</scope>
    <source>
        <strain evidence="2 3">DSM 1801</strain>
    </source>
</reference>
<proteinExistence type="predicted"/>
<evidence type="ECO:0000313" key="2">
    <source>
        <dbReference type="EMBL" id="SET53590.1"/>
    </source>
</evidence>
<dbReference type="AlphaFoldDB" id="A0A1I0F6X0"/>
<dbReference type="NCBIfam" id="TIGR02670">
    <property type="entry name" value="cas_csx8"/>
    <property type="match status" value="1"/>
</dbReference>
<dbReference type="InterPro" id="IPR013487">
    <property type="entry name" value="CRISPR-assoc_prot_Csx8"/>
</dbReference>
<dbReference type="EMBL" id="FOHN01000028">
    <property type="protein sequence ID" value="SET53590.1"/>
    <property type="molecule type" value="Genomic_DNA"/>
</dbReference>
<name>A0A1I0F6X0_9FIRM</name>
<dbReference type="RefSeq" id="WP_177180795.1">
    <property type="nucleotide sequence ID" value="NZ_FOHN01000028.1"/>
</dbReference>
<evidence type="ECO:0000256" key="1">
    <source>
        <dbReference type="SAM" id="Coils"/>
    </source>
</evidence>
<gene>
    <name evidence="2" type="ORF">SAMN04487772_12829</name>
</gene>
<sequence length="459" mass="54909">MNEEFDSSLEALDWRYSAAIVGLYKYLEYFELPCNKDSIFNKEEWDILRYRKEDITEERYLTYAEEIYGEDFQHRKAEKMLKRDEWNDEEIKEINTLLTGNVVLKKIFGKQKFDGKNAEEILQIINTNRQEIIRETFRNKTNMYRNYANTNLLFSEPQEVCRLNGYYVDWGKKGKSASYYKDNKTFFLGKDISEFDFIPFAFTEYMDGYFINYSSSLLELLNENDRMKEALKKKKEDAEKTGKRFSVQQVLFEELVFSADFLNYDVELICKHRDHDFFETVFLRKKSIWIFKSLNKMKNHSVFYKSFKITEDYYIKVLDEVMDSIINLKKLDWLIEFVLKREQDEGISYYFLLKALIDVNSKIYKYVDGGEKMKREEIEKCARRIAAKIEENKLAAYRTKLTSSLVFKDYDRVCQILLQLSNYADVSLDCLLSTLENCEEYKNNVYLFIACLRKQGGEE</sequence>
<keyword evidence="1" id="KW-0175">Coiled coil</keyword>
<keyword evidence="3" id="KW-1185">Reference proteome</keyword>
<accession>A0A1I0F6X0</accession>
<organism evidence="2 3">
    <name type="scientific">[Clostridium] polysaccharolyticum</name>
    <dbReference type="NCBI Taxonomy" id="29364"/>
    <lineage>
        <taxon>Bacteria</taxon>
        <taxon>Bacillati</taxon>
        <taxon>Bacillota</taxon>
        <taxon>Clostridia</taxon>
        <taxon>Lachnospirales</taxon>
        <taxon>Lachnospiraceae</taxon>
    </lineage>
</organism>
<evidence type="ECO:0000313" key="3">
    <source>
        <dbReference type="Proteomes" id="UP000199800"/>
    </source>
</evidence>
<dbReference type="STRING" id="29364.SAMN04487772_12829"/>
<dbReference type="Pfam" id="PF09657">
    <property type="entry name" value="Cas_Csx8"/>
    <property type="match status" value="1"/>
</dbReference>
<dbReference type="Proteomes" id="UP000199800">
    <property type="component" value="Unassembled WGS sequence"/>
</dbReference>
<feature type="coiled-coil region" evidence="1">
    <location>
        <begin position="217"/>
        <end position="244"/>
    </location>
</feature>
<protein>
    <submittedName>
        <fullName evidence="2">CRISPR-associated protein Cst1</fullName>
    </submittedName>
</protein>